<name>A0A3G1L0J5_FORW1</name>
<dbReference type="Pfam" id="PF12848">
    <property type="entry name" value="ABC_tran_Xtn"/>
    <property type="match status" value="1"/>
</dbReference>
<dbReference type="CDD" id="cd03221">
    <property type="entry name" value="ABCF_EF-3"/>
    <property type="match status" value="2"/>
</dbReference>
<evidence type="ECO:0000313" key="7">
    <source>
        <dbReference type="Proteomes" id="UP000323521"/>
    </source>
</evidence>
<dbReference type="Pfam" id="PF16326">
    <property type="entry name" value="ABC_tran_CTD"/>
    <property type="match status" value="1"/>
</dbReference>
<dbReference type="InterPro" id="IPR003593">
    <property type="entry name" value="AAA+_ATPase"/>
</dbReference>
<dbReference type="Pfam" id="PF00005">
    <property type="entry name" value="ABC_tran"/>
    <property type="match status" value="2"/>
</dbReference>
<dbReference type="GO" id="GO:0003677">
    <property type="term" value="F:DNA binding"/>
    <property type="evidence" value="ECO:0007669"/>
    <property type="project" value="InterPro"/>
</dbReference>
<evidence type="ECO:0000259" key="5">
    <source>
        <dbReference type="PROSITE" id="PS50893"/>
    </source>
</evidence>
<organism evidence="6 7">
    <name type="scientific">Formimonas warabiya</name>
    <dbReference type="NCBI Taxonomy" id="1761012"/>
    <lineage>
        <taxon>Bacteria</taxon>
        <taxon>Bacillati</taxon>
        <taxon>Bacillota</taxon>
        <taxon>Clostridia</taxon>
        <taxon>Eubacteriales</taxon>
        <taxon>Peptococcaceae</taxon>
        <taxon>Candidatus Formimonas</taxon>
    </lineage>
</organism>
<keyword evidence="7" id="KW-1185">Reference proteome</keyword>
<evidence type="ECO:0000256" key="1">
    <source>
        <dbReference type="ARBA" id="ARBA00022737"/>
    </source>
</evidence>
<keyword evidence="3" id="KW-0067">ATP-binding</keyword>
<dbReference type="PANTHER" id="PTHR42855">
    <property type="entry name" value="ABC TRANSPORTER ATP-BINDING SUBUNIT"/>
    <property type="match status" value="1"/>
</dbReference>
<keyword evidence="2" id="KW-0547">Nucleotide-binding</keyword>
<dbReference type="SUPFAM" id="SSF52540">
    <property type="entry name" value="P-loop containing nucleoside triphosphate hydrolases"/>
    <property type="match status" value="2"/>
</dbReference>
<feature type="region of interest" description="Disordered" evidence="4">
    <location>
        <begin position="532"/>
        <end position="551"/>
    </location>
</feature>
<dbReference type="PROSITE" id="PS00211">
    <property type="entry name" value="ABC_TRANSPORTER_1"/>
    <property type="match status" value="2"/>
</dbReference>
<evidence type="ECO:0000256" key="2">
    <source>
        <dbReference type="ARBA" id="ARBA00022741"/>
    </source>
</evidence>
<dbReference type="InterPro" id="IPR051309">
    <property type="entry name" value="ABCF_ATPase"/>
</dbReference>
<dbReference type="FunFam" id="3.40.50.300:FF:000309">
    <property type="entry name" value="ABC transporter ATP-binding protein"/>
    <property type="match status" value="1"/>
</dbReference>
<dbReference type="PANTHER" id="PTHR42855:SF2">
    <property type="entry name" value="DRUG RESISTANCE ABC TRANSPORTER,ATP-BINDING PROTEIN"/>
    <property type="match status" value="1"/>
</dbReference>
<dbReference type="GO" id="GO:0016887">
    <property type="term" value="F:ATP hydrolysis activity"/>
    <property type="evidence" value="ECO:0007669"/>
    <property type="project" value="InterPro"/>
</dbReference>
<dbReference type="InterPro" id="IPR037118">
    <property type="entry name" value="Val-tRNA_synth_C_sf"/>
</dbReference>
<feature type="domain" description="ABC transporter" evidence="5">
    <location>
        <begin position="322"/>
        <end position="534"/>
    </location>
</feature>
<dbReference type="InterPro" id="IPR032524">
    <property type="entry name" value="ABC_tran_C"/>
</dbReference>
<dbReference type="InterPro" id="IPR003439">
    <property type="entry name" value="ABC_transporter-like_ATP-bd"/>
</dbReference>
<dbReference type="AlphaFoldDB" id="A0A3G1L0J5"/>
<dbReference type="Gene3D" id="1.10.287.380">
    <property type="entry name" value="Valyl-tRNA synthetase, C-terminal domain"/>
    <property type="match status" value="1"/>
</dbReference>
<dbReference type="EMBL" id="CP017634">
    <property type="protein sequence ID" value="ATW28293.1"/>
    <property type="molecule type" value="Genomic_DNA"/>
</dbReference>
<evidence type="ECO:0000313" key="6">
    <source>
        <dbReference type="EMBL" id="ATW28293.1"/>
    </source>
</evidence>
<dbReference type="Proteomes" id="UP000323521">
    <property type="component" value="Chromosome"/>
</dbReference>
<proteinExistence type="predicted"/>
<accession>A0A3G1L0J5</accession>
<dbReference type="InterPro" id="IPR032781">
    <property type="entry name" value="ABC_tran_Xtn"/>
</dbReference>
<evidence type="ECO:0000256" key="4">
    <source>
        <dbReference type="SAM" id="MobiDB-lite"/>
    </source>
</evidence>
<dbReference type="KEGG" id="fwa:DCMF_01660"/>
<dbReference type="InterPro" id="IPR027417">
    <property type="entry name" value="P-loop_NTPase"/>
</dbReference>
<dbReference type="GO" id="GO:0005524">
    <property type="term" value="F:ATP binding"/>
    <property type="evidence" value="ECO:0007669"/>
    <property type="project" value="UniProtKB-KW"/>
</dbReference>
<dbReference type="PROSITE" id="PS50893">
    <property type="entry name" value="ABC_TRANSPORTER_2"/>
    <property type="match status" value="2"/>
</dbReference>
<protein>
    <recommendedName>
        <fullName evidence="5">ABC transporter domain-containing protein</fullName>
    </recommendedName>
</protein>
<feature type="domain" description="ABC transporter" evidence="5">
    <location>
        <begin position="1"/>
        <end position="255"/>
    </location>
</feature>
<dbReference type="SMART" id="SM00382">
    <property type="entry name" value="AAA"/>
    <property type="match status" value="2"/>
</dbReference>
<sequence>MQVKNLSKAYGVQSIFSQLSFTLQEGEKVGLIGPNGTGKSTLLKCITGEEMSDAGEIIVNGNTSIGFVAQQNSWQNNSLFEELLLGFEEIVADRKTLGELEQRMARSEGQPLAALMQQYAQVTERYERAGGYACEAMVKRVAKGLGFTDREFEQTVDTMSGGQKTRAALAKVLLMQPDILLLDEPTNHLDIHAVEWLEEYLSQYPKTVFLVSHDRYFLDKTVTRILELDAGRITSFHENYQGYLRRKAEFAESYRRAYQKQEQVIAKTEEFIRRYKAGVKSKQARGRETILSRMERLEKPPEQKTMRPMTLAPVPECGFYVLEVSKLAHRYGSKRLFSDLNFIITNGEKVALIGDNGTGKSTILKNLIGEILPEEGTAKFGPRVKVGYFSQGHETLDERKTVLEEIIYSFDKRKEEARSLLAAFLFRGDEVEKKIRDLSGGEKSRIALLKLLLQGANFLVLDEPTNHLDIPSKEVVEDYLSDFPGTILVVSHDRYFLDKVANRVLELDGGQIFDFMGNYSYYRFKKKESSTEISLPKGPSKESYRTPNPLKEQERSLKKMVRQIEAIEAQLEELEAEKEALGQKMSNPEVFAGGNEIKDLIQAYHDVEETMNRCYAQWEAWSLEKEELERNLLEQTEGS</sequence>
<reference evidence="6 7" key="1">
    <citation type="submission" date="2016-10" db="EMBL/GenBank/DDBJ databases">
        <title>Complete Genome Sequence of Peptococcaceae strain DCMF.</title>
        <authorList>
            <person name="Edwards R.J."/>
            <person name="Holland S.I."/>
            <person name="Deshpande N.P."/>
            <person name="Wong Y.K."/>
            <person name="Ertan H."/>
            <person name="Manefield M."/>
            <person name="Russell T.L."/>
            <person name="Lee M.J."/>
        </authorList>
    </citation>
    <scope>NUCLEOTIDE SEQUENCE [LARGE SCALE GENOMIC DNA]</scope>
    <source>
        <strain evidence="6 7">DCMF</strain>
    </source>
</reference>
<dbReference type="Gene3D" id="3.40.50.300">
    <property type="entry name" value="P-loop containing nucleotide triphosphate hydrolases"/>
    <property type="match status" value="2"/>
</dbReference>
<dbReference type="InterPro" id="IPR017871">
    <property type="entry name" value="ABC_transporter-like_CS"/>
</dbReference>
<dbReference type="FunFam" id="3.40.50.300:FF:000011">
    <property type="entry name" value="Putative ABC transporter ATP-binding component"/>
    <property type="match status" value="1"/>
</dbReference>
<evidence type="ECO:0000256" key="3">
    <source>
        <dbReference type="ARBA" id="ARBA00022840"/>
    </source>
</evidence>
<keyword evidence="1" id="KW-0677">Repeat</keyword>
<gene>
    <name evidence="6" type="ORF">DCMF_01660</name>
</gene>